<proteinExistence type="predicted"/>
<dbReference type="SUPFAM" id="SSF48452">
    <property type="entry name" value="TPR-like"/>
    <property type="match status" value="1"/>
</dbReference>
<evidence type="ECO:0000313" key="1">
    <source>
        <dbReference type="EMBL" id="QUF05679.1"/>
    </source>
</evidence>
<keyword evidence="1" id="KW-0547">Nucleotide-binding</keyword>
<gene>
    <name evidence="1" type="ORF">KCV87_06175</name>
</gene>
<evidence type="ECO:0000313" key="2">
    <source>
        <dbReference type="Proteomes" id="UP000677152"/>
    </source>
</evidence>
<dbReference type="EMBL" id="CP073249">
    <property type="protein sequence ID" value="QUF05679.1"/>
    <property type="molecule type" value="Genomic_DNA"/>
</dbReference>
<dbReference type="GO" id="GO:0005524">
    <property type="term" value="F:ATP binding"/>
    <property type="evidence" value="ECO:0007669"/>
    <property type="project" value="UniProtKB-KW"/>
</dbReference>
<sequence>MPAPPRAFINRESELSSLNDALLGSPEEHGRVVVVSGLSGMGKSAVVRRWVASEGHRFAGGQLHVDFATSRGGDSTPVSDVLHDCLVALGVGSEHIPRSLSGRENVFRSRTAGSPVLVVLDDVTDSAQVPPFTPNSRGSVVLITSQNQLSALTLDGAKRLVVGPMDRTGGMSLLSSLLHAPREQGRLAREPDAATRLVELCEGYPLVLRLIAAQLLTRPHAALAELVGELTNEERRLDALSPRGACPVTRALDNTYRNLPPLSARLYRVLGATGFPSFTTDTAAVLLDSDPARAHEALFGLVEASLVEVSAHGNRFTWHDLVRLDAVNRSATEDSPEERRRVLARISEHLSTRAALADEAVMGERMRISSRRTGSAGTPFGEAAEALDWLVAERANLLRALRAMHDQGWHTAAWELAEALMVLYFNRRYTDDWLTAGTIGIESACAAHNREAESRLRSVVSRAYVETNELDLAEAQLGIALRLAEESGNAVLIASTWEFIGRYREKVDLASALEAYRRAVALNEEAGESRGAALATYFTGCALGSEEHLQQEALHALLSAHRMFVSIDDTRMTSRVVMSLGVAYARLGDLAAARRKLEEAVLAFSDSRAAHYEAQAREALAQVAEQAGAVDVARENLERVVEIRRASGAPDLPRLEAELTRLRERE</sequence>
<reference evidence="1" key="1">
    <citation type="submission" date="2021-04" db="EMBL/GenBank/DDBJ databases">
        <title>Genomic sequence of Actinosynnema pretiosum subsp. pretiosum ATCC 31280 (C-14919).</title>
        <authorList>
            <person name="Bai L."/>
            <person name="Wang X."/>
            <person name="Xiao Y."/>
        </authorList>
    </citation>
    <scope>NUCLEOTIDE SEQUENCE</scope>
    <source>
        <strain evidence="1">ATCC 31280</strain>
    </source>
</reference>
<dbReference type="Proteomes" id="UP000677152">
    <property type="component" value="Chromosome"/>
</dbReference>
<dbReference type="PRINTS" id="PR00364">
    <property type="entry name" value="DISEASERSIST"/>
</dbReference>
<keyword evidence="1" id="KW-0067">ATP-binding</keyword>
<dbReference type="InterPro" id="IPR027417">
    <property type="entry name" value="P-loop_NTPase"/>
</dbReference>
<organism evidence="1 2">
    <name type="scientific">Actinosynnema pretiosum subsp. pretiosum</name>
    <dbReference type="NCBI Taxonomy" id="103721"/>
    <lineage>
        <taxon>Bacteria</taxon>
        <taxon>Bacillati</taxon>
        <taxon>Actinomycetota</taxon>
        <taxon>Actinomycetes</taxon>
        <taxon>Pseudonocardiales</taxon>
        <taxon>Pseudonocardiaceae</taxon>
        <taxon>Actinosynnema</taxon>
    </lineage>
</organism>
<dbReference type="AlphaFoldDB" id="A0AA45L8P4"/>
<protein>
    <submittedName>
        <fullName evidence="1">ATP-binding protein</fullName>
    </submittedName>
</protein>
<dbReference type="Gene3D" id="3.40.50.300">
    <property type="entry name" value="P-loop containing nucleotide triphosphate hydrolases"/>
    <property type="match status" value="1"/>
</dbReference>
<accession>A0AA45L8P4</accession>
<dbReference type="SUPFAM" id="SSF52540">
    <property type="entry name" value="P-loop containing nucleoside triphosphate hydrolases"/>
    <property type="match status" value="1"/>
</dbReference>
<dbReference type="PANTHER" id="PTHR47691:SF3">
    <property type="entry name" value="HTH-TYPE TRANSCRIPTIONAL REGULATOR RV0890C-RELATED"/>
    <property type="match status" value="1"/>
</dbReference>
<dbReference type="InterPro" id="IPR011990">
    <property type="entry name" value="TPR-like_helical_dom_sf"/>
</dbReference>
<dbReference type="Gene3D" id="1.25.40.10">
    <property type="entry name" value="Tetratricopeptide repeat domain"/>
    <property type="match status" value="2"/>
</dbReference>
<dbReference type="GO" id="GO:0043531">
    <property type="term" value="F:ADP binding"/>
    <property type="evidence" value="ECO:0007669"/>
    <property type="project" value="InterPro"/>
</dbReference>
<dbReference type="PANTHER" id="PTHR47691">
    <property type="entry name" value="REGULATOR-RELATED"/>
    <property type="match status" value="1"/>
</dbReference>
<name>A0AA45L8P4_9PSEU</name>